<dbReference type="AlphaFoldDB" id="A0A834YM58"/>
<evidence type="ECO:0000259" key="5">
    <source>
        <dbReference type="PROSITE" id="PS51762"/>
    </source>
</evidence>
<keyword evidence="3" id="KW-1133">Transmembrane helix</keyword>
<dbReference type="PROSITE" id="PS51762">
    <property type="entry name" value="GH16_2"/>
    <property type="match status" value="1"/>
</dbReference>
<feature type="domain" description="GH16" evidence="5">
    <location>
        <begin position="1"/>
        <end position="219"/>
    </location>
</feature>
<keyword evidence="7" id="KW-1185">Reference proteome</keyword>
<evidence type="ECO:0000313" key="7">
    <source>
        <dbReference type="Proteomes" id="UP000655225"/>
    </source>
</evidence>
<keyword evidence="4" id="KW-0732">Signal</keyword>
<evidence type="ECO:0000256" key="1">
    <source>
        <dbReference type="ARBA" id="ARBA00022801"/>
    </source>
</evidence>
<dbReference type="GO" id="GO:0004553">
    <property type="term" value="F:hydrolase activity, hydrolyzing O-glycosyl compounds"/>
    <property type="evidence" value="ECO:0007669"/>
    <property type="project" value="InterPro"/>
</dbReference>
<accession>A0A834YM58</accession>
<feature type="transmembrane region" description="Helical" evidence="3">
    <location>
        <begin position="184"/>
        <end position="205"/>
    </location>
</feature>
<dbReference type="SUPFAM" id="SSF49899">
    <property type="entry name" value="Concanavalin A-like lectins/glucanases"/>
    <property type="match status" value="1"/>
</dbReference>
<dbReference type="InterPro" id="IPR044791">
    <property type="entry name" value="Beta-glucanase/XTH"/>
</dbReference>
<feature type="chain" id="PRO_5032832784" description="GH16 domain-containing protein" evidence="4">
    <location>
        <begin position="24"/>
        <end position="219"/>
    </location>
</feature>
<dbReference type="GO" id="GO:0005975">
    <property type="term" value="P:carbohydrate metabolic process"/>
    <property type="evidence" value="ECO:0007669"/>
    <property type="project" value="InterPro"/>
</dbReference>
<dbReference type="Gene3D" id="2.60.120.200">
    <property type="match status" value="1"/>
</dbReference>
<dbReference type="OrthoDB" id="4781at2759"/>
<evidence type="ECO:0000313" key="6">
    <source>
        <dbReference type="EMBL" id="KAF8390912.1"/>
    </source>
</evidence>
<comment type="caution">
    <text evidence="6">The sequence shown here is derived from an EMBL/GenBank/DDBJ whole genome shotgun (WGS) entry which is preliminary data.</text>
</comment>
<proteinExistence type="predicted"/>
<reference evidence="6 7" key="1">
    <citation type="submission" date="2020-04" db="EMBL/GenBank/DDBJ databases">
        <title>Plant Genome Project.</title>
        <authorList>
            <person name="Zhang R.-G."/>
        </authorList>
    </citation>
    <scope>NUCLEOTIDE SEQUENCE [LARGE SCALE GENOMIC DNA]</scope>
    <source>
        <strain evidence="6">YNK0</strain>
        <tissue evidence="6">Leaf</tissue>
    </source>
</reference>
<dbReference type="Pfam" id="PF00722">
    <property type="entry name" value="Glyco_hydro_16"/>
    <property type="match status" value="2"/>
</dbReference>
<sequence>MTKLPFFLIFTHFFFFLLLVVSADFSSGVDLTWGGERAKVSENGRLLQLSLDKVSGAGFQSKQEYLFGKIDMQIKVVPGNSAGTVTAYYVGPPTRCYPNISEYFVLFKFSYVLYMFDDLQLSSQGPMHDEIDFEFLGNASGEPYMLYTNVYTQGKGNREQQFYLWFDPRQAFHTHSILWNYQQILLVPFSLFTISSLSLLTYAGILTRRTEREFLQISE</sequence>
<feature type="signal peptide" evidence="4">
    <location>
        <begin position="1"/>
        <end position="23"/>
    </location>
</feature>
<evidence type="ECO:0000256" key="2">
    <source>
        <dbReference type="ARBA" id="ARBA00023295"/>
    </source>
</evidence>
<dbReference type="InterPro" id="IPR008263">
    <property type="entry name" value="GH16_AS"/>
</dbReference>
<evidence type="ECO:0000256" key="3">
    <source>
        <dbReference type="SAM" id="Phobius"/>
    </source>
</evidence>
<name>A0A834YM58_TETSI</name>
<gene>
    <name evidence="6" type="ORF">HHK36_023211</name>
</gene>
<dbReference type="InterPro" id="IPR000757">
    <property type="entry name" value="Beta-glucanase-like"/>
</dbReference>
<dbReference type="EMBL" id="JABCRI010000017">
    <property type="protein sequence ID" value="KAF8390912.1"/>
    <property type="molecule type" value="Genomic_DNA"/>
</dbReference>
<dbReference type="Proteomes" id="UP000655225">
    <property type="component" value="Unassembled WGS sequence"/>
</dbReference>
<organism evidence="6 7">
    <name type="scientific">Tetracentron sinense</name>
    <name type="common">Spur-leaf</name>
    <dbReference type="NCBI Taxonomy" id="13715"/>
    <lineage>
        <taxon>Eukaryota</taxon>
        <taxon>Viridiplantae</taxon>
        <taxon>Streptophyta</taxon>
        <taxon>Embryophyta</taxon>
        <taxon>Tracheophyta</taxon>
        <taxon>Spermatophyta</taxon>
        <taxon>Magnoliopsida</taxon>
        <taxon>Trochodendrales</taxon>
        <taxon>Trochodendraceae</taxon>
        <taxon>Tetracentron</taxon>
    </lineage>
</organism>
<keyword evidence="3" id="KW-0812">Transmembrane</keyword>
<keyword evidence="1" id="KW-0378">Hydrolase</keyword>
<dbReference type="PROSITE" id="PS01034">
    <property type="entry name" value="GH16_1"/>
    <property type="match status" value="1"/>
</dbReference>
<keyword evidence="2" id="KW-0326">Glycosidase</keyword>
<protein>
    <recommendedName>
        <fullName evidence="5">GH16 domain-containing protein</fullName>
    </recommendedName>
</protein>
<dbReference type="PANTHER" id="PTHR31062">
    <property type="entry name" value="XYLOGLUCAN ENDOTRANSGLUCOSYLASE/HYDROLASE PROTEIN 8-RELATED"/>
    <property type="match status" value="1"/>
</dbReference>
<keyword evidence="3" id="KW-0472">Membrane</keyword>
<evidence type="ECO:0000256" key="4">
    <source>
        <dbReference type="SAM" id="SignalP"/>
    </source>
</evidence>
<dbReference type="InterPro" id="IPR013320">
    <property type="entry name" value="ConA-like_dom_sf"/>
</dbReference>